<evidence type="ECO:0000313" key="6">
    <source>
        <dbReference type="Proteomes" id="UP000187209"/>
    </source>
</evidence>
<dbReference type="OrthoDB" id="286004at2759"/>
<dbReference type="Pfam" id="PF13180">
    <property type="entry name" value="PDZ_2"/>
    <property type="match status" value="1"/>
</dbReference>
<keyword evidence="6" id="KW-1185">Reference proteome</keyword>
<dbReference type="SUPFAM" id="SSF50494">
    <property type="entry name" value="Trypsin-like serine proteases"/>
    <property type="match status" value="1"/>
</dbReference>
<sequence>MFTKYLSKLSIIPILAGWRCPVLMQPDQMSTADVCEKILPAVFRIISTHATQNMTVGVGSGFFIKKDGTGLTCAHAISNKHSNYQAKLDSGEECPLEILHSHPTSDIAVVKVKVPKPVPFLTLGDSGLNRRGEQVIHFGNTMFGTITEIDVGYINKLHDDTPKWIEIQMNEKLESSRSGIQYIMTSGSVRPGFSGGPLVNMKGEVVGLIARLYIRGQGPSLENEGASIPINIVKGVIKQMELSGEVRKPYIGLSFTPSDSGLIIVKVQPRSPAEKAGLEVGDLVISANGRHVTKPEDIMTVIGFQIGVILDLKISRKGKEISIKVYS</sequence>
<dbReference type="InterPro" id="IPR009003">
    <property type="entry name" value="Peptidase_S1_PA"/>
</dbReference>
<evidence type="ECO:0000256" key="2">
    <source>
        <dbReference type="ARBA" id="ARBA00022670"/>
    </source>
</evidence>
<reference evidence="5 6" key="1">
    <citation type="submission" date="2016-11" db="EMBL/GenBank/DDBJ databases">
        <title>The macronuclear genome of Stentor coeruleus: a giant cell with tiny introns.</title>
        <authorList>
            <person name="Slabodnick M."/>
            <person name="Ruby J.G."/>
            <person name="Reiff S.B."/>
            <person name="Swart E.C."/>
            <person name="Gosai S."/>
            <person name="Prabakaran S."/>
            <person name="Witkowska E."/>
            <person name="Larue G.E."/>
            <person name="Fisher S."/>
            <person name="Freeman R.M."/>
            <person name="Gunawardena J."/>
            <person name="Chu W."/>
            <person name="Stover N.A."/>
            <person name="Gregory B.D."/>
            <person name="Nowacki M."/>
            <person name="Derisi J."/>
            <person name="Roy S.W."/>
            <person name="Marshall W.F."/>
            <person name="Sood P."/>
        </authorList>
    </citation>
    <scope>NUCLEOTIDE SEQUENCE [LARGE SCALE GENOMIC DNA]</scope>
    <source>
        <strain evidence="5">WM001</strain>
    </source>
</reference>
<name>A0A1R2B402_9CILI</name>
<dbReference type="Gene3D" id="2.30.42.10">
    <property type="match status" value="1"/>
</dbReference>
<comment type="similarity">
    <text evidence="1">Belongs to the peptidase S1C family.</text>
</comment>
<dbReference type="InterPro" id="IPR001940">
    <property type="entry name" value="Peptidase_S1C"/>
</dbReference>
<evidence type="ECO:0000313" key="5">
    <source>
        <dbReference type="EMBL" id="OMJ71476.1"/>
    </source>
</evidence>
<dbReference type="Gene3D" id="2.40.10.120">
    <property type="match status" value="1"/>
</dbReference>
<organism evidence="5 6">
    <name type="scientific">Stentor coeruleus</name>
    <dbReference type="NCBI Taxonomy" id="5963"/>
    <lineage>
        <taxon>Eukaryota</taxon>
        <taxon>Sar</taxon>
        <taxon>Alveolata</taxon>
        <taxon>Ciliophora</taxon>
        <taxon>Postciliodesmatophora</taxon>
        <taxon>Heterotrichea</taxon>
        <taxon>Heterotrichida</taxon>
        <taxon>Stentoridae</taxon>
        <taxon>Stentor</taxon>
    </lineage>
</organism>
<dbReference type="PROSITE" id="PS50106">
    <property type="entry name" value="PDZ"/>
    <property type="match status" value="1"/>
</dbReference>
<protein>
    <recommendedName>
        <fullName evidence="4">PDZ domain-containing protein</fullName>
    </recommendedName>
</protein>
<dbReference type="InterPro" id="IPR001478">
    <property type="entry name" value="PDZ"/>
</dbReference>
<dbReference type="PANTHER" id="PTHR22939:SF129">
    <property type="entry name" value="SERINE PROTEASE HTRA2, MITOCHONDRIAL"/>
    <property type="match status" value="1"/>
</dbReference>
<keyword evidence="3" id="KW-0378">Hydrolase</keyword>
<dbReference type="SUPFAM" id="SSF50156">
    <property type="entry name" value="PDZ domain-like"/>
    <property type="match status" value="1"/>
</dbReference>
<evidence type="ECO:0000256" key="3">
    <source>
        <dbReference type="ARBA" id="ARBA00022801"/>
    </source>
</evidence>
<proteinExistence type="inferred from homology"/>
<evidence type="ECO:0000256" key="1">
    <source>
        <dbReference type="ARBA" id="ARBA00010541"/>
    </source>
</evidence>
<accession>A0A1R2B402</accession>
<gene>
    <name evidence="5" type="ORF">SteCoe_30305</name>
</gene>
<keyword evidence="2" id="KW-0645">Protease</keyword>
<feature type="domain" description="PDZ" evidence="4">
    <location>
        <begin position="239"/>
        <end position="292"/>
    </location>
</feature>
<dbReference type="GO" id="GO:0006508">
    <property type="term" value="P:proteolysis"/>
    <property type="evidence" value="ECO:0007669"/>
    <property type="project" value="UniProtKB-KW"/>
</dbReference>
<dbReference type="InterPro" id="IPR036034">
    <property type="entry name" value="PDZ_sf"/>
</dbReference>
<comment type="caution">
    <text evidence="5">The sequence shown here is derived from an EMBL/GenBank/DDBJ whole genome shotgun (WGS) entry which is preliminary data.</text>
</comment>
<dbReference type="CDD" id="cd06779">
    <property type="entry name" value="cpPDZ_Deg_HtrA-like"/>
    <property type="match status" value="1"/>
</dbReference>
<dbReference type="Proteomes" id="UP000187209">
    <property type="component" value="Unassembled WGS sequence"/>
</dbReference>
<dbReference type="EMBL" id="MPUH01000986">
    <property type="protein sequence ID" value="OMJ71476.1"/>
    <property type="molecule type" value="Genomic_DNA"/>
</dbReference>
<dbReference type="Pfam" id="PF13365">
    <property type="entry name" value="Trypsin_2"/>
    <property type="match status" value="1"/>
</dbReference>
<dbReference type="GO" id="GO:0004252">
    <property type="term" value="F:serine-type endopeptidase activity"/>
    <property type="evidence" value="ECO:0007669"/>
    <property type="project" value="InterPro"/>
</dbReference>
<dbReference type="AlphaFoldDB" id="A0A1R2B402"/>
<dbReference type="PANTHER" id="PTHR22939">
    <property type="entry name" value="SERINE PROTEASE FAMILY S1C HTRA-RELATED"/>
    <property type="match status" value="1"/>
</dbReference>
<dbReference type="SMART" id="SM00228">
    <property type="entry name" value="PDZ"/>
    <property type="match status" value="1"/>
</dbReference>
<evidence type="ECO:0000259" key="4">
    <source>
        <dbReference type="PROSITE" id="PS50106"/>
    </source>
</evidence>
<dbReference type="PRINTS" id="PR00834">
    <property type="entry name" value="PROTEASES2C"/>
</dbReference>